<reference evidence="2" key="1">
    <citation type="submission" date="2022-07" db="EMBL/GenBank/DDBJ databases">
        <title>Phylogenomic reconstructions and comparative analyses of Kickxellomycotina fungi.</title>
        <authorList>
            <person name="Reynolds N.K."/>
            <person name="Stajich J.E."/>
            <person name="Barry K."/>
            <person name="Grigoriev I.V."/>
            <person name="Crous P."/>
            <person name="Smith M.E."/>
        </authorList>
    </citation>
    <scope>NUCLEOTIDE SEQUENCE</scope>
    <source>
        <strain evidence="2">NBRC 32514</strain>
    </source>
</reference>
<dbReference type="Proteomes" id="UP001149813">
    <property type="component" value="Unassembled WGS sequence"/>
</dbReference>
<accession>A0A9W7XV82</accession>
<feature type="region of interest" description="Disordered" evidence="1">
    <location>
        <begin position="596"/>
        <end position="681"/>
    </location>
</feature>
<evidence type="ECO:0000256" key="1">
    <source>
        <dbReference type="SAM" id="MobiDB-lite"/>
    </source>
</evidence>
<comment type="caution">
    <text evidence="2">The sequence shown here is derived from an EMBL/GenBank/DDBJ whole genome shotgun (WGS) entry which is preliminary data.</text>
</comment>
<protein>
    <submittedName>
        <fullName evidence="2">Uncharacterized protein</fullName>
    </submittedName>
</protein>
<dbReference type="OrthoDB" id="10472299at2759"/>
<feature type="compositionally biased region" description="Low complexity" evidence="1">
    <location>
        <begin position="605"/>
        <end position="633"/>
    </location>
</feature>
<proteinExistence type="predicted"/>
<keyword evidence="3" id="KW-1185">Reference proteome</keyword>
<dbReference type="EMBL" id="JANBOJ010000703">
    <property type="protein sequence ID" value="KAJ1718710.1"/>
    <property type="molecule type" value="Genomic_DNA"/>
</dbReference>
<evidence type="ECO:0000313" key="2">
    <source>
        <dbReference type="EMBL" id="KAJ1718710.1"/>
    </source>
</evidence>
<evidence type="ECO:0000313" key="3">
    <source>
        <dbReference type="Proteomes" id="UP001149813"/>
    </source>
</evidence>
<organism evidence="2 3">
    <name type="scientific">Coemansia erecta</name>
    <dbReference type="NCBI Taxonomy" id="147472"/>
    <lineage>
        <taxon>Eukaryota</taxon>
        <taxon>Fungi</taxon>
        <taxon>Fungi incertae sedis</taxon>
        <taxon>Zoopagomycota</taxon>
        <taxon>Kickxellomycotina</taxon>
        <taxon>Kickxellomycetes</taxon>
        <taxon>Kickxellales</taxon>
        <taxon>Kickxellaceae</taxon>
        <taxon>Coemansia</taxon>
    </lineage>
</organism>
<name>A0A9W7XV82_9FUNG</name>
<gene>
    <name evidence="2" type="ORF">LPJ53_006360</name>
</gene>
<dbReference type="AlphaFoldDB" id="A0A9W7XV82"/>
<sequence length="681" mass="73565">MYIPQDPGPEACADEPYNEQYLLYAAELGAPQETHALVNFLGELDLAGGFSAYMKATRGMFSSIAQQAPMYAKCESSMMQWFGSAVQAMQRFDYTEHPLARPAAAYQYRRYRSTVSGAYLATDATLCYTGSSSSAGSDGDSDSDAHVLVSSSSMDDYIRTMTLGRLADRALRVWRRQPARAFVPVLFLYNAELVLLVFDQKACRRMAVGRLFREAWAKRGCKMTAVEKTLRVLWFLLIQRPADFGHGIGGAGGAGVLTVPGAIRFGGSKARATVEAKNNGSADRDDSNLVAVGGCLQGPQSILAPKRHVFQARFKGRDAVLKISWKSAHAVPEGAVLDVLQSGDGTPGVPKVYASGILCRGLLGHRLEFILVEDCGPSVAELVHHRHPLGSASRASEAPYRVVESVVRSAPALLAGAASAGVLHCNVQAEGISVHDGRVMLVHWDNARLLPSHRALSGDRAVGLERHWELPVRRIAMRQTADDFDTAPSAYQSIRALAGHRHMLTAADDLESLFYLALHLVLCIEQDGKAAAAGFLGFGCLPPRDAVRRRADAMACQKTYLELVGIQRCPVYLARRLDGLFASLFVRRGRSISHEMLASRDSPRGRVAGSSSHARSGGSGGSSSSSLGRQGQSQGQGQGQNGDHWRPIRPSAVGSSGESKKVRHSAQPATGKQQQQQQQQR</sequence>